<dbReference type="Pfam" id="PF02311">
    <property type="entry name" value="AraC_binding"/>
    <property type="match status" value="1"/>
</dbReference>
<keyword evidence="6" id="KW-1185">Reference proteome</keyword>
<organism evidence="5 6">
    <name type="scientific">Paenibacillus roseopurpureus</name>
    <dbReference type="NCBI Taxonomy" id="2918901"/>
    <lineage>
        <taxon>Bacteria</taxon>
        <taxon>Bacillati</taxon>
        <taxon>Bacillota</taxon>
        <taxon>Bacilli</taxon>
        <taxon>Bacillales</taxon>
        <taxon>Paenibacillaceae</taxon>
        <taxon>Paenibacillus</taxon>
    </lineage>
</organism>
<dbReference type="InterPro" id="IPR037923">
    <property type="entry name" value="HTH-like"/>
</dbReference>
<dbReference type="PROSITE" id="PS00041">
    <property type="entry name" value="HTH_ARAC_FAMILY_1"/>
    <property type="match status" value="1"/>
</dbReference>
<dbReference type="KEGG" id="proo:MJB10_17725"/>
<name>A0AA96RH55_9BACL</name>
<gene>
    <name evidence="5" type="ORF">MJB10_17725</name>
</gene>
<dbReference type="InterPro" id="IPR018062">
    <property type="entry name" value="HTH_AraC-typ_CS"/>
</dbReference>
<dbReference type="InterPro" id="IPR018060">
    <property type="entry name" value="HTH_AraC"/>
</dbReference>
<feature type="domain" description="HTH araC/xylS-type" evidence="4">
    <location>
        <begin position="190"/>
        <end position="289"/>
    </location>
</feature>
<dbReference type="EMBL" id="CP130319">
    <property type="protein sequence ID" value="WNR42948.1"/>
    <property type="molecule type" value="Genomic_DNA"/>
</dbReference>
<reference evidence="5" key="1">
    <citation type="submission" date="2022-02" db="EMBL/GenBank/DDBJ databases">
        <title>Paenibacillus sp. MBLB1832 Whole Genome Shotgun Sequencing.</title>
        <authorList>
            <person name="Hwang C.Y."/>
            <person name="Cho E.-S."/>
            <person name="Seo M.-J."/>
        </authorList>
    </citation>
    <scope>NUCLEOTIDE SEQUENCE</scope>
    <source>
        <strain evidence="5">MBLB1832</strain>
    </source>
</reference>
<evidence type="ECO:0000313" key="6">
    <source>
        <dbReference type="Proteomes" id="UP001304650"/>
    </source>
</evidence>
<dbReference type="SUPFAM" id="SSF51215">
    <property type="entry name" value="Regulatory protein AraC"/>
    <property type="match status" value="1"/>
</dbReference>
<dbReference type="Pfam" id="PF12833">
    <property type="entry name" value="HTH_18"/>
    <property type="match status" value="1"/>
</dbReference>
<dbReference type="RefSeq" id="WP_314796805.1">
    <property type="nucleotide sequence ID" value="NZ_CP130319.1"/>
</dbReference>
<dbReference type="PRINTS" id="PR00032">
    <property type="entry name" value="HTHARAC"/>
</dbReference>
<dbReference type="PROSITE" id="PS01124">
    <property type="entry name" value="HTH_ARAC_FAMILY_2"/>
    <property type="match status" value="1"/>
</dbReference>
<evidence type="ECO:0000256" key="2">
    <source>
        <dbReference type="ARBA" id="ARBA00023125"/>
    </source>
</evidence>
<accession>A0AA96RH55</accession>
<evidence type="ECO:0000259" key="4">
    <source>
        <dbReference type="PROSITE" id="PS01124"/>
    </source>
</evidence>
<dbReference type="PANTHER" id="PTHR43280">
    <property type="entry name" value="ARAC-FAMILY TRANSCRIPTIONAL REGULATOR"/>
    <property type="match status" value="1"/>
</dbReference>
<dbReference type="InterPro" id="IPR003313">
    <property type="entry name" value="AraC-bd"/>
</dbReference>
<dbReference type="InterPro" id="IPR020449">
    <property type="entry name" value="Tscrpt_reg_AraC-type_HTH"/>
</dbReference>
<evidence type="ECO:0000256" key="1">
    <source>
        <dbReference type="ARBA" id="ARBA00023015"/>
    </source>
</evidence>
<dbReference type="PANTHER" id="PTHR43280:SF2">
    <property type="entry name" value="HTH-TYPE TRANSCRIPTIONAL REGULATOR EXSA"/>
    <property type="match status" value="1"/>
</dbReference>
<dbReference type="GO" id="GO:0003700">
    <property type="term" value="F:DNA-binding transcription factor activity"/>
    <property type="evidence" value="ECO:0007669"/>
    <property type="project" value="InterPro"/>
</dbReference>
<dbReference type="GO" id="GO:0043565">
    <property type="term" value="F:sequence-specific DNA binding"/>
    <property type="evidence" value="ECO:0007669"/>
    <property type="project" value="InterPro"/>
</dbReference>
<dbReference type="InterPro" id="IPR009057">
    <property type="entry name" value="Homeodomain-like_sf"/>
</dbReference>
<dbReference type="SUPFAM" id="SSF46689">
    <property type="entry name" value="Homeodomain-like"/>
    <property type="match status" value="1"/>
</dbReference>
<dbReference type="Gene3D" id="2.60.120.10">
    <property type="entry name" value="Jelly Rolls"/>
    <property type="match status" value="1"/>
</dbReference>
<dbReference type="InterPro" id="IPR014710">
    <property type="entry name" value="RmlC-like_jellyroll"/>
</dbReference>
<evidence type="ECO:0000313" key="5">
    <source>
        <dbReference type="EMBL" id="WNR42948.1"/>
    </source>
</evidence>
<protein>
    <submittedName>
        <fullName evidence="5">Helix-turn-helix domain-containing protein</fullName>
    </submittedName>
</protein>
<dbReference type="AlphaFoldDB" id="A0AA96RH55"/>
<keyword evidence="3" id="KW-0804">Transcription</keyword>
<dbReference type="Gene3D" id="1.10.10.60">
    <property type="entry name" value="Homeodomain-like"/>
    <property type="match status" value="2"/>
</dbReference>
<keyword evidence="2" id="KW-0238">DNA-binding</keyword>
<dbReference type="SMART" id="SM00342">
    <property type="entry name" value="HTH_ARAC"/>
    <property type="match status" value="1"/>
</dbReference>
<keyword evidence="1" id="KW-0805">Transcription regulation</keyword>
<proteinExistence type="predicted"/>
<evidence type="ECO:0000256" key="3">
    <source>
        <dbReference type="ARBA" id="ARBA00023163"/>
    </source>
</evidence>
<dbReference type="Proteomes" id="UP001304650">
    <property type="component" value="Chromosome"/>
</dbReference>
<sequence length="293" mass="33709">MRNQVIMPFDSLLMVKDIGYGKSTVAWTHPDRLLDFHVFLYITSGRFQVIEDGVEYVLNEGDTFFLHKGLHHWGTPGVTLPGTSWYWIHFRDEIDPLQSFQQEKSAFSCEHAGTPLMPEQYKERILLPKRLQPSSPMHIRSKLKLLLELYHSPASCRPLLLSLRTAELFIELYQESGQAEHASKATATVSKILAYLEACNLSSKFNAQALAEHMNMNYGYLSTLFTKKVGVSIHTYFTRMRIHQAMELLKQPAYNISEVSFQLGFSSPYHFSHMFKKTCGLSPSQYLVEIYRS</sequence>